<organism evidence="1 2">
    <name type="scientific">Tannerella forsythia</name>
    <name type="common">Bacteroides forsythus</name>
    <dbReference type="NCBI Taxonomy" id="28112"/>
    <lineage>
        <taxon>Bacteria</taxon>
        <taxon>Pseudomonadati</taxon>
        <taxon>Bacteroidota</taxon>
        <taxon>Bacteroidia</taxon>
        <taxon>Bacteroidales</taxon>
        <taxon>Tannerellaceae</taxon>
        <taxon>Tannerella</taxon>
    </lineage>
</organism>
<reference evidence="1 2" key="1">
    <citation type="submission" date="2018-11" db="EMBL/GenBank/DDBJ databases">
        <title>Genomes From Bacteria Associated with the Canine Oral Cavity: a Test Case for Automated Genome-Based Taxonomic Assignment.</title>
        <authorList>
            <person name="Coil D.A."/>
            <person name="Jospin G."/>
            <person name="Darling A.E."/>
            <person name="Wallis C."/>
            <person name="Davis I.J."/>
            <person name="Harris S."/>
            <person name="Eisen J.A."/>
            <person name="Holcombe L.J."/>
            <person name="O'Flynn C."/>
        </authorList>
    </citation>
    <scope>NUCLEOTIDE SEQUENCE [LARGE SCALE GENOMIC DNA]</scope>
    <source>
        <strain evidence="1 2">OH2617_COT-023</strain>
    </source>
</reference>
<accession>A0A3P1XMU5</accession>
<comment type="caution">
    <text evidence="1">The sequence shown here is derived from an EMBL/GenBank/DDBJ whole genome shotgun (WGS) entry which is preliminary data.</text>
</comment>
<sequence>MNYIHAYCTINLEGVSLNGTKCFVPDRQHLPMRDFFVDAYRSLQIDYRKFYKMDALSKLGFLAFEWLLKGFDREQPKEDMGIVLFNRSASLEADAAYQETIRDEENFFPSPAEFVYTLPNIVTGEIAIRNKIFGETMFYVLPAFQPETICNIVDDTLTATGMRYVLAGWTEVNGDTFDGRMLLCSSDNEAITDKRSPLPLTAGHLTDLFNR</sequence>
<dbReference type="AlphaFoldDB" id="A0A3P1XMU5"/>
<dbReference type="RefSeq" id="WP_124752114.1">
    <property type="nucleotide sequence ID" value="NZ_RQYS01000044.1"/>
</dbReference>
<dbReference type="Proteomes" id="UP000278609">
    <property type="component" value="Unassembled WGS sequence"/>
</dbReference>
<evidence type="ECO:0000313" key="2">
    <source>
        <dbReference type="Proteomes" id="UP000278609"/>
    </source>
</evidence>
<proteinExistence type="predicted"/>
<name>A0A3P1XMU5_TANFO</name>
<gene>
    <name evidence="1" type="ORF">EII40_10020</name>
</gene>
<evidence type="ECO:0000313" key="1">
    <source>
        <dbReference type="EMBL" id="RRD59406.1"/>
    </source>
</evidence>
<dbReference type="EMBL" id="RQYS01000044">
    <property type="protein sequence ID" value="RRD59406.1"/>
    <property type="molecule type" value="Genomic_DNA"/>
</dbReference>
<protein>
    <submittedName>
        <fullName evidence="1">3-oxoacyl-ACP synthase</fullName>
    </submittedName>
</protein>
<dbReference type="OrthoDB" id="1071350at2"/>